<evidence type="ECO:0000313" key="3">
    <source>
        <dbReference type="Proteomes" id="UP001283361"/>
    </source>
</evidence>
<protein>
    <submittedName>
        <fullName evidence="2">Uncharacterized protein</fullName>
    </submittedName>
</protein>
<proteinExistence type="predicted"/>
<organism evidence="2 3">
    <name type="scientific">Elysia crispata</name>
    <name type="common">lettuce slug</name>
    <dbReference type="NCBI Taxonomy" id="231223"/>
    <lineage>
        <taxon>Eukaryota</taxon>
        <taxon>Metazoa</taxon>
        <taxon>Spiralia</taxon>
        <taxon>Lophotrochozoa</taxon>
        <taxon>Mollusca</taxon>
        <taxon>Gastropoda</taxon>
        <taxon>Heterobranchia</taxon>
        <taxon>Euthyneura</taxon>
        <taxon>Panpulmonata</taxon>
        <taxon>Sacoglossa</taxon>
        <taxon>Placobranchoidea</taxon>
        <taxon>Plakobranchidae</taxon>
        <taxon>Elysia</taxon>
    </lineage>
</organism>
<evidence type="ECO:0000313" key="2">
    <source>
        <dbReference type="EMBL" id="KAK3795882.1"/>
    </source>
</evidence>
<evidence type="ECO:0000256" key="1">
    <source>
        <dbReference type="SAM" id="MobiDB-lite"/>
    </source>
</evidence>
<accession>A0AAE1AZW8</accession>
<sequence>MDGLCGAQGERSIARSPALRSNQVDRTRRKQWRILSSAGLNAGNLLTSAQLLARVCRGDTITWTRRSSLVSRMISLQQCSLRLLFVKFLCLGRLCKHDSWQLCCFNSPCRLLGTAHASNSASLSCWDQPGCDQDI</sequence>
<name>A0AAE1AZW8_9GAST</name>
<comment type="caution">
    <text evidence="2">The sequence shown here is derived from an EMBL/GenBank/DDBJ whole genome shotgun (WGS) entry which is preliminary data.</text>
</comment>
<dbReference type="AlphaFoldDB" id="A0AAE1AZW8"/>
<dbReference type="Proteomes" id="UP001283361">
    <property type="component" value="Unassembled WGS sequence"/>
</dbReference>
<keyword evidence="3" id="KW-1185">Reference proteome</keyword>
<reference evidence="2" key="1">
    <citation type="journal article" date="2023" name="G3 (Bethesda)">
        <title>A reference genome for the long-term kleptoplast-retaining sea slug Elysia crispata morphotype clarki.</title>
        <authorList>
            <person name="Eastman K.E."/>
            <person name="Pendleton A.L."/>
            <person name="Shaikh M.A."/>
            <person name="Suttiyut T."/>
            <person name="Ogas R."/>
            <person name="Tomko P."/>
            <person name="Gavelis G."/>
            <person name="Widhalm J.R."/>
            <person name="Wisecaver J.H."/>
        </authorList>
    </citation>
    <scope>NUCLEOTIDE SEQUENCE</scope>
    <source>
        <strain evidence="2">ECLA1</strain>
    </source>
</reference>
<feature type="region of interest" description="Disordered" evidence="1">
    <location>
        <begin position="1"/>
        <end position="25"/>
    </location>
</feature>
<dbReference type="EMBL" id="JAWDGP010000970">
    <property type="protein sequence ID" value="KAK3795882.1"/>
    <property type="molecule type" value="Genomic_DNA"/>
</dbReference>
<gene>
    <name evidence="2" type="ORF">RRG08_006166</name>
</gene>